<dbReference type="SUPFAM" id="SSF48264">
    <property type="entry name" value="Cytochrome P450"/>
    <property type="match status" value="1"/>
</dbReference>
<keyword evidence="5 9" id="KW-0479">Metal-binding</keyword>
<evidence type="ECO:0000256" key="3">
    <source>
        <dbReference type="ARBA" id="ARBA00010617"/>
    </source>
</evidence>
<evidence type="ECO:0000256" key="1">
    <source>
        <dbReference type="ARBA" id="ARBA00001971"/>
    </source>
</evidence>
<dbReference type="Proteomes" id="UP000030669">
    <property type="component" value="Unassembled WGS sequence"/>
</dbReference>
<dbReference type="Pfam" id="PF00067">
    <property type="entry name" value="p450"/>
    <property type="match status" value="1"/>
</dbReference>
<evidence type="ECO:0000313" key="11">
    <source>
        <dbReference type="Proteomes" id="UP000030669"/>
    </source>
</evidence>
<dbReference type="RefSeq" id="XP_007867238.1">
    <property type="nucleotide sequence ID" value="XM_007869047.1"/>
</dbReference>
<evidence type="ECO:0000256" key="4">
    <source>
        <dbReference type="ARBA" id="ARBA00022617"/>
    </source>
</evidence>
<comment type="cofactor">
    <cofactor evidence="1 9">
        <name>heme</name>
        <dbReference type="ChEBI" id="CHEBI:30413"/>
    </cofactor>
</comment>
<dbReference type="PANTHER" id="PTHR24305">
    <property type="entry name" value="CYTOCHROME P450"/>
    <property type="match status" value="1"/>
</dbReference>
<evidence type="ECO:0000256" key="5">
    <source>
        <dbReference type="ARBA" id="ARBA00022723"/>
    </source>
</evidence>
<keyword evidence="11" id="KW-1185">Reference proteome</keyword>
<evidence type="ECO:0000256" key="8">
    <source>
        <dbReference type="ARBA" id="ARBA00023033"/>
    </source>
</evidence>
<dbReference type="STRING" id="670483.S7Q1X9"/>
<dbReference type="AlphaFoldDB" id="S7Q1X9"/>
<dbReference type="InterPro" id="IPR050121">
    <property type="entry name" value="Cytochrome_P450_monoxygenase"/>
</dbReference>
<gene>
    <name evidence="10" type="ORF">GLOTRDRAFT_44427</name>
</gene>
<protein>
    <submittedName>
        <fullName evidence="10">Cytochrome P450</fullName>
    </submittedName>
</protein>
<evidence type="ECO:0000256" key="6">
    <source>
        <dbReference type="ARBA" id="ARBA00023002"/>
    </source>
</evidence>
<dbReference type="InterPro" id="IPR002403">
    <property type="entry name" value="Cyt_P450_E_grp-IV"/>
</dbReference>
<dbReference type="GO" id="GO:0004497">
    <property type="term" value="F:monooxygenase activity"/>
    <property type="evidence" value="ECO:0007669"/>
    <property type="project" value="UniProtKB-KW"/>
</dbReference>
<dbReference type="Gene3D" id="1.10.630.10">
    <property type="entry name" value="Cytochrome P450"/>
    <property type="match status" value="1"/>
</dbReference>
<dbReference type="GO" id="GO:0005506">
    <property type="term" value="F:iron ion binding"/>
    <property type="evidence" value="ECO:0007669"/>
    <property type="project" value="InterPro"/>
</dbReference>
<keyword evidence="7 9" id="KW-0408">Iron</keyword>
<dbReference type="InterPro" id="IPR001128">
    <property type="entry name" value="Cyt_P450"/>
</dbReference>
<dbReference type="OrthoDB" id="1470350at2759"/>
<proteinExistence type="inferred from homology"/>
<organism evidence="10 11">
    <name type="scientific">Gloeophyllum trabeum (strain ATCC 11539 / FP-39264 / Madison 617)</name>
    <name type="common">Brown rot fungus</name>
    <dbReference type="NCBI Taxonomy" id="670483"/>
    <lineage>
        <taxon>Eukaryota</taxon>
        <taxon>Fungi</taxon>
        <taxon>Dikarya</taxon>
        <taxon>Basidiomycota</taxon>
        <taxon>Agaricomycotina</taxon>
        <taxon>Agaricomycetes</taxon>
        <taxon>Gloeophyllales</taxon>
        <taxon>Gloeophyllaceae</taxon>
        <taxon>Gloeophyllum</taxon>
    </lineage>
</organism>
<dbReference type="PANTHER" id="PTHR24305:SF166">
    <property type="entry name" value="CYTOCHROME P450 12A4, MITOCHONDRIAL-RELATED"/>
    <property type="match status" value="1"/>
</dbReference>
<keyword evidence="6" id="KW-0560">Oxidoreductase</keyword>
<dbReference type="InterPro" id="IPR036396">
    <property type="entry name" value="Cyt_P450_sf"/>
</dbReference>
<dbReference type="EMBL" id="KB469304">
    <property type="protein sequence ID" value="EPQ54006.1"/>
    <property type="molecule type" value="Genomic_DNA"/>
</dbReference>
<dbReference type="OMA" id="RQLCSTF"/>
<accession>S7Q1X9</accession>
<dbReference type="KEGG" id="gtr:GLOTRDRAFT_44427"/>
<dbReference type="GeneID" id="19306272"/>
<comment type="pathway">
    <text evidence="2">Secondary metabolite biosynthesis.</text>
</comment>
<evidence type="ECO:0000256" key="9">
    <source>
        <dbReference type="PIRSR" id="PIRSR602403-1"/>
    </source>
</evidence>
<dbReference type="eggNOG" id="KOG0157">
    <property type="taxonomic scope" value="Eukaryota"/>
</dbReference>
<feature type="binding site" description="axial binding residue" evidence="9">
    <location>
        <position position="453"/>
    </location>
    <ligand>
        <name>heme</name>
        <dbReference type="ChEBI" id="CHEBI:30413"/>
    </ligand>
    <ligandPart>
        <name>Fe</name>
        <dbReference type="ChEBI" id="CHEBI:18248"/>
    </ligandPart>
</feature>
<dbReference type="HOGENOM" id="CLU_001570_5_11_1"/>
<keyword evidence="8" id="KW-0503">Monooxygenase</keyword>
<evidence type="ECO:0000313" key="10">
    <source>
        <dbReference type="EMBL" id="EPQ54006.1"/>
    </source>
</evidence>
<sequence>MDLFTGVWYLCTGLAVLTLLAVVRTQRVTPNATLLRGPPSSSILWGVRRSIRQTANPGALYERWERLYGGAYEITGVAGSKEVILTDSMALSHFYAKDGSSYARTTYFRLGVEKMSSGSHSLHIINRQRKNMLPAFTVGFVRRLCPVFLETAHKVRKLSSACRRLTIDLDAVGRAGYSYDFGALRDARGTLVQVLENISSLESSVLLVLTFLMTPAFPRLVLLMPTAFNKAISALNAKMTKACNELTARAKEAADAGAISEDGSIIGLLHQVGSAHIQGGCRIQHLRQMKTLLVAGYESTAATMTWILVRLSQAQDIQAKLREELLTNLGTADPDWASLTTGLPYLDAVVQEVLRLHPAVLETWREATTDDTLPLGTAITTRDGQIVDRITIRKGTRVTVPISCVNQAESIWGADASEFKPERWLRDGGIPSKAQKLQGHRHILTFLDGPRMCLGRNFALAEMKAVVSVLIRHYAFSLRDGPHTKLVTTKSIVPRATVAGEIGDRVPFKLRIHRIE</sequence>
<dbReference type="GO" id="GO:0020037">
    <property type="term" value="F:heme binding"/>
    <property type="evidence" value="ECO:0007669"/>
    <property type="project" value="InterPro"/>
</dbReference>
<dbReference type="PRINTS" id="PR00385">
    <property type="entry name" value="P450"/>
</dbReference>
<reference evidence="10 11" key="1">
    <citation type="journal article" date="2012" name="Science">
        <title>The Paleozoic origin of enzymatic lignin decomposition reconstructed from 31 fungal genomes.</title>
        <authorList>
            <person name="Floudas D."/>
            <person name="Binder M."/>
            <person name="Riley R."/>
            <person name="Barry K."/>
            <person name="Blanchette R.A."/>
            <person name="Henrissat B."/>
            <person name="Martinez A.T."/>
            <person name="Otillar R."/>
            <person name="Spatafora J.W."/>
            <person name="Yadav J.S."/>
            <person name="Aerts A."/>
            <person name="Benoit I."/>
            <person name="Boyd A."/>
            <person name="Carlson A."/>
            <person name="Copeland A."/>
            <person name="Coutinho P.M."/>
            <person name="de Vries R.P."/>
            <person name="Ferreira P."/>
            <person name="Findley K."/>
            <person name="Foster B."/>
            <person name="Gaskell J."/>
            <person name="Glotzer D."/>
            <person name="Gorecki P."/>
            <person name="Heitman J."/>
            <person name="Hesse C."/>
            <person name="Hori C."/>
            <person name="Igarashi K."/>
            <person name="Jurgens J.A."/>
            <person name="Kallen N."/>
            <person name="Kersten P."/>
            <person name="Kohler A."/>
            <person name="Kuees U."/>
            <person name="Kumar T.K.A."/>
            <person name="Kuo A."/>
            <person name="LaButti K."/>
            <person name="Larrondo L.F."/>
            <person name="Lindquist E."/>
            <person name="Ling A."/>
            <person name="Lombard V."/>
            <person name="Lucas S."/>
            <person name="Lundell T."/>
            <person name="Martin R."/>
            <person name="McLaughlin D.J."/>
            <person name="Morgenstern I."/>
            <person name="Morin E."/>
            <person name="Murat C."/>
            <person name="Nagy L.G."/>
            <person name="Nolan M."/>
            <person name="Ohm R.A."/>
            <person name="Patyshakuliyeva A."/>
            <person name="Rokas A."/>
            <person name="Ruiz-Duenas F.J."/>
            <person name="Sabat G."/>
            <person name="Salamov A."/>
            <person name="Samejima M."/>
            <person name="Schmutz J."/>
            <person name="Slot J.C."/>
            <person name="St John F."/>
            <person name="Stenlid J."/>
            <person name="Sun H."/>
            <person name="Sun S."/>
            <person name="Syed K."/>
            <person name="Tsang A."/>
            <person name="Wiebenga A."/>
            <person name="Young D."/>
            <person name="Pisabarro A."/>
            <person name="Eastwood D.C."/>
            <person name="Martin F."/>
            <person name="Cullen D."/>
            <person name="Grigoriev I.V."/>
            <person name="Hibbett D.S."/>
        </authorList>
    </citation>
    <scope>NUCLEOTIDE SEQUENCE [LARGE SCALE GENOMIC DNA]</scope>
    <source>
        <strain evidence="10 11">ATCC 11539</strain>
    </source>
</reference>
<dbReference type="GO" id="GO:0016705">
    <property type="term" value="F:oxidoreductase activity, acting on paired donors, with incorporation or reduction of molecular oxygen"/>
    <property type="evidence" value="ECO:0007669"/>
    <property type="project" value="InterPro"/>
</dbReference>
<evidence type="ECO:0000256" key="2">
    <source>
        <dbReference type="ARBA" id="ARBA00005179"/>
    </source>
</evidence>
<keyword evidence="4 9" id="KW-0349">Heme</keyword>
<evidence type="ECO:0000256" key="7">
    <source>
        <dbReference type="ARBA" id="ARBA00023004"/>
    </source>
</evidence>
<name>S7Q1X9_GLOTA</name>
<dbReference type="PRINTS" id="PR00465">
    <property type="entry name" value="EP450IV"/>
</dbReference>
<comment type="similarity">
    <text evidence="3">Belongs to the cytochrome P450 family.</text>
</comment>